<gene>
    <name evidence="1" type="ORF">HUG10_09195</name>
</gene>
<dbReference type="EMBL" id="CP058529">
    <property type="protein sequence ID" value="QLG27716.1"/>
    <property type="molecule type" value="Genomic_DNA"/>
</dbReference>
<protein>
    <submittedName>
        <fullName evidence="1">Uncharacterized protein</fullName>
    </submittedName>
</protein>
<dbReference type="AlphaFoldDB" id="A0A7D5KFM1"/>
<reference evidence="1 2" key="1">
    <citation type="submission" date="2020-07" db="EMBL/GenBank/DDBJ databases">
        <title>Gai3-2, isolated from salt lake.</title>
        <authorList>
            <person name="Cui H."/>
            <person name="Shi X."/>
        </authorList>
    </citation>
    <scope>NUCLEOTIDE SEQUENCE [LARGE SCALE GENOMIC DNA]</scope>
    <source>
        <strain evidence="1 2">Gai3-2</strain>
    </source>
</reference>
<dbReference type="OrthoDB" id="220981at2157"/>
<organism evidence="1 2">
    <name type="scientific">Halorarum halophilum</name>
    <dbReference type="NCBI Taxonomy" id="2743090"/>
    <lineage>
        <taxon>Archaea</taxon>
        <taxon>Methanobacteriati</taxon>
        <taxon>Methanobacteriota</taxon>
        <taxon>Stenosarchaea group</taxon>
        <taxon>Halobacteria</taxon>
        <taxon>Halobacteriales</taxon>
        <taxon>Haloferacaceae</taxon>
        <taxon>Halorarum</taxon>
    </lineage>
</organism>
<accession>A0A7D5KFM1</accession>
<evidence type="ECO:0000313" key="1">
    <source>
        <dbReference type="EMBL" id="QLG27716.1"/>
    </source>
</evidence>
<dbReference type="GeneID" id="56029006"/>
<sequence>MVLDTTAEVGKVQAVRDRDGNARPAADADNQRELQDRVGNFDGLKQVVHQTSGDTAEILPSHSVPHGVEVLVEYRQGNSGAVFVGDADTQAAALTAAGQGRTFRVTDTSLIHVRTPTAGDEVVVTFES</sequence>
<name>A0A7D5KFM1_9EURY</name>
<proteinExistence type="predicted"/>
<dbReference type="KEGG" id="halg:HUG10_09195"/>
<dbReference type="Proteomes" id="UP000509750">
    <property type="component" value="Chromosome"/>
</dbReference>
<dbReference type="RefSeq" id="WP_179169291.1">
    <property type="nucleotide sequence ID" value="NZ_CP058529.1"/>
</dbReference>
<keyword evidence="2" id="KW-1185">Reference proteome</keyword>
<evidence type="ECO:0000313" key="2">
    <source>
        <dbReference type="Proteomes" id="UP000509750"/>
    </source>
</evidence>